<dbReference type="Proteomes" id="UP000636709">
    <property type="component" value="Unassembled WGS sequence"/>
</dbReference>
<comment type="caution">
    <text evidence="3">The sequence shown here is derived from an EMBL/GenBank/DDBJ whole genome shotgun (WGS) entry which is preliminary data.</text>
</comment>
<keyword evidence="2" id="KW-0472">Membrane</keyword>
<dbReference type="AlphaFoldDB" id="A0A835A8P6"/>
<protein>
    <submittedName>
        <fullName evidence="3">Uncharacterized protein</fullName>
    </submittedName>
</protein>
<sequence length="208" mass="21882">MATVRASSSPTPSMASRSYHGRLVSVSSCSGSICSSPCTQLQPLQSTKLKPLHRAKTQHTAEAEENPRSTSTRRRTLAAGRRHLRRRSSRFDRSMEPTKPGIRGEPAAAGRREREGGLAGVVKAMTEPPKDPCLQASVVFLSCGSAVVLYGTTGRPTNGAAANPEHILAGFAMCAVGAALAFLTLSGAGSLRRAAARLEEALSGYFSS</sequence>
<gene>
    <name evidence="3" type="ORF">HU200_059178</name>
</gene>
<proteinExistence type="predicted"/>
<accession>A0A835A8P6</accession>
<keyword evidence="4" id="KW-1185">Reference proteome</keyword>
<feature type="region of interest" description="Disordered" evidence="1">
    <location>
        <begin position="43"/>
        <end position="114"/>
    </location>
</feature>
<dbReference type="OrthoDB" id="676699at2759"/>
<evidence type="ECO:0000313" key="4">
    <source>
        <dbReference type="Proteomes" id="UP000636709"/>
    </source>
</evidence>
<feature type="compositionally biased region" description="Basic residues" evidence="1">
    <location>
        <begin position="71"/>
        <end position="88"/>
    </location>
</feature>
<reference evidence="3" key="1">
    <citation type="submission" date="2020-07" db="EMBL/GenBank/DDBJ databases">
        <title>Genome sequence and genetic diversity analysis of an under-domesticated orphan crop, white fonio (Digitaria exilis).</title>
        <authorList>
            <person name="Bennetzen J.L."/>
            <person name="Chen S."/>
            <person name="Ma X."/>
            <person name="Wang X."/>
            <person name="Yssel A.E.J."/>
            <person name="Chaluvadi S.R."/>
            <person name="Johnson M."/>
            <person name="Gangashetty P."/>
            <person name="Hamidou F."/>
            <person name="Sanogo M.D."/>
            <person name="Zwaenepoel A."/>
            <person name="Wallace J."/>
            <person name="Van De Peer Y."/>
            <person name="Van Deynze A."/>
        </authorList>
    </citation>
    <scope>NUCLEOTIDE SEQUENCE</scope>
    <source>
        <tissue evidence="3">Leaves</tissue>
    </source>
</reference>
<feature type="transmembrane region" description="Helical" evidence="2">
    <location>
        <begin position="167"/>
        <end position="188"/>
    </location>
</feature>
<evidence type="ECO:0000256" key="1">
    <source>
        <dbReference type="SAM" id="MobiDB-lite"/>
    </source>
</evidence>
<organism evidence="3 4">
    <name type="scientific">Digitaria exilis</name>
    <dbReference type="NCBI Taxonomy" id="1010633"/>
    <lineage>
        <taxon>Eukaryota</taxon>
        <taxon>Viridiplantae</taxon>
        <taxon>Streptophyta</taxon>
        <taxon>Embryophyta</taxon>
        <taxon>Tracheophyta</taxon>
        <taxon>Spermatophyta</taxon>
        <taxon>Magnoliopsida</taxon>
        <taxon>Liliopsida</taxon>
        <taxon>Poales</taxon>
        <taxon>Poaceae</taxon>
        <taxon>PACMAD clade</taxon>
        <taxon>Panicoideae</taxon>
        <taxon>Panicodae</taxon>
        <taxon>Paniceae</taxon>
        <taxon>Anthephorinae</taxon>
        <taxon>Digitaria</taxon>
    </lineage>
</organism>
<name>A0A835A8P6_9POAL</name>
<evidence type="ECO:0000313" key="3">
    <source>
        <dbReference type="EMBL" id="KAF8658702.1"/>
    </source>
</evidence>
<feature type="transmembrane region" description="Helical" evidence="2">
    <location>
        <begin position="133"/>
        <end position="152"/>
    </location>
</feature>
<keyword evidence="2" id="KW-0812">Transmembrane</keyword>
<evidence type="ECO:0000256" key="2">
    <source>
        <dbReference type="SAM" id="Phobius"/>
    </source>
</evidence>
<keyword evidence="2" id="KW-1133">Transmembrane helix</keyword>
<dbReference type="EMBL" id="JACEFO010002479">
    <property type="protein sequence ID" value="KAF8658702.1"/>
    <property type="molecule type" value="Genomic_DNA"/>
</dbReference>